<comment type="caution">
    <text evidence="1">The sequence shown here is derived from an EMBL/GenBank/DDBJ whole genome shotgun (WGS) entry which is preliminary data.</text>
</comment>
<keyword evidence="2" id="KW-1185">Reference proteome</keyword>
<reference evidence="1" key="1">
    <citation type="submission" date="2021-06" db="EMBL/GenBank/DDBJ databases">
        <authorList>
            <person name="Hodson N. C."/>
            <person name="Mongue J. A."/>
            <person name="Jaron S. K."/>
        </authorList>
    </citation>
    <scope>NUCLEOTIDE SEQUENCE</scope>
</reference>
<sequence>MADIGELCENKSILLEKVNARPNDTDFRQKMALKTCNEHIGLDCNFEVPDLKEIVLVCDCHRADQTWDADAKECRLYAGRKQFCTDDSQCVTGAACKNEVSKLRDYARWEDAVYKFHNLTKPRAASHTIYGKIQEISVDDARRRRKRILSRVVRHSYKEEVGECTCIRKELKFEYINKLDPCIARKHPPPLRLAHASQIRPLGFMIILTGPSIINNLQTYAL</sequence>
<dbReference type="EMBL" id="CAJVCH010534553">
    <property type="protein sequence ID" value="CAG7824987.1"/>
    <property type="molecule type" value="Genomic_DNA"/>
</dbReference>
<gene>
    <name evidence="1" type="ORF">AFUS01_LOCUS35115</name>
</gene>
<dbReference type="AlphaFoldDB" id="A0A8J2KX16"/>
<evidence type="ECO:0000313" key="2">
    <source>
        <dbReference type="Proteomes" id="UP000708208"/>
    </source>
</evidence>
<name>A0A8J2KX16_9HEXA</name>
<organism evidence="1 2">
    <name type="scientific">Allacma fusca</name>
    <dbReference type="NCBI Taxonomy" id="39272"/>
    <lineage>
        <taxon>Eukaryota</taxon>
        <taxon>Metazoa</taxon>
        <taxon>Ecdysozoa</taxon>
        <taxon>Arthropoda</taxon>
        <taxon>Hexapoda</taxon>
        <taxon>Collembola</taxon>
        <taxon>Symphypleona</taxon>
        <taxon>Sminthuridae</taxon>
        <taxon>Allacma</taxon>
    </lineage>
</organism>
<proteinExistence type="predicted"/>
<evidence type="ECO:0000313" key="1">
    <source>
        <dbReference type="EMBL" id="CAG7824987.1"/>
    </source>
</evidence>
<protein>
    <submittedName>
        <fullName evidence="1">Uncharacterized protein</fullName>
    </submittedName>
</protein>
<dbReference type="Proteomes" id="UP000708208">
    <property type="component" value="Unassembled WGS sequence"/>
</dbReference>
<accession>A0A8J2KX16</accession>